<keyword evidence="7" id="KW-0413">Isomerase</keyword>
<dbReference type="GO" id="GO:0009097">
    <property type="term" value="P:isoleucine biosynthetic process"/>
    <property type="evidence" value="ECO:0007669"/>
    <property type="project" value="TreeGrafter"/>
</dbReference>
<protein>
    <submittedName>
        <fullName evidence="7">Acetolactate synthase</fullName>
        <ecNumber evidence="7">2.2.1.6</ecNumber>
        <ecNumber evidence="7">5.5.1.4</ecNumber>
    </submittedName>
</protein>
<dbReference type="Proteomes" id="UP000245125">
    <property type="component" value="Unassembled WGS sequence"/>
</dbReference>
<gene>
    <name evidence="7" type="ORF">NBG4_120004</name>
</gene>
<evidence type="ECO:0000259" key="6">
    <source>
        <dbReference type="Pfam" id="PF02776"/>
    </source>
</evidence>
<dbReference type="EMBL" id="OUUY01000024">
    <property type="protein sequence ID" value="SPP99797.1"/>
    <property type="molecule type" value="Genomic_DNA"/>
</dbReference>
<proteinExistence type="inferred from homology"/>
<comment type="similarity">
    <text evidence="1 3">Belongs to the TPP enzyme family.</text>
</comment>
<dbReference type="GO" id="GO:0000287">
    <property type="term" value="F:magnesium ion binding"/>
    <property type="evidence" value="ECO:0007669"/>
    <property type="project" value="InterPro"/>
</dbReference>
<dbReference type="InterPro" id="IPR029035">
    <property type="entry name" value="DHS-like_NAD/FAD-binding_dom"/>
</dbReference>
<dbReference type="Pfam" id="PF02776">
    <property type="entry name" value="TPP_enzyme_N"/>
    <property type="match status" value="1"/>
</dbReference>
<feature type="domain" description="Thiamine pyrophosphate enzyme central" evidence="4">
    <location>
        <begin position="189"/>
        <end position="322"/>
    </location>
</feature>
<keyword evidence="7" id="KW-0808">Transferase</keyword>
<dbReference type="GO" id="GO:0004512">
    <property type="term" value="F:inositol-3-phosphate synthase activity"/>
    <property type="evidence" value="ECO:0007669"/>
    <property type="project" value="UniProtKB-EC"/>
</dbReference>
<evidence type="ECO:0000259" key="4">
    <source>
        <dbReference type="Pfam" id="PF00205"/>
    </source>
</evidence>
<dbReference type="PANTHER" id="PTHR18968">
    <property type="entry name" value="THIAMINE PYROPHOSPHATE ENZYMES"/>
    <property type="match status" value="1"/>
</dbReference>
<evidence type="ECO:0000256" key="1">
    <source>
        <dbReference type="ARBA" id="ARBA00007812"/>
    </source>
</evidence>
<dbReference type="EC" id="5.5.1.4" evidence="7"/>
<accession>A0A2U3QEE3</accession>
<dbReference type="OrthoDB" id="4494979at2"/>
<name>A0A2U3QEE3_9BACT</name>
<dbReference type="GO" id="GO:0005948">
    <property type="term" value="C:acetolactate synthase complex"/>
    <property type="evidence" value="ECO:0007669"/>
    <property type="project" value="TreeGrafter"/>
</dbReference>
<dbReference type="AlphaFoldDB" id="A0A2U3QEE3"/>
<dbReference type="InterPro" id="IPR012001">
    <property type="entry name" value="Thiamin_PyroP_enz_TPP-bd_dom"/>
</dbReference>
<dbReference type="GO" id="GO:0050660">
    <property type="term" value="F:flavin adenine dinucleotide binding"/>
    <property type="evidence" value="ECO:0007669"/>
    <property type="project" value="TreeGrafter"/>
</dbReference>
<evidence type="ECO:0000313" key="7">
    <source>
        <dbReference type="EMBL" id="SPP99797.1"/>
    </source>
</evidence>
<dbReference type="SUPFAM" id="SSF52518">
    <property type="entry name" value="Thiamin diphosphate-binding fold (THDP-binding)"/>
    <property type="match status" value="2"/>
</dbReference>
<evidence type="ECO:0000256" key="3">
    <source>
        <dbReference type="RuleBase" id="RU362132"/>
    </source>
</evidence>
<dbReference type="GO" id="GO:0009099">
    <property type="term" value="P:L-valine biosynthetic process"/>
    <property type="evidence" value="ECO:0007669"/>
    <property type="project" value="TreeGrafter"/>
</dbReference>
<evidence type="ECO:0000259" key="5">
    <source>
        <dbReference type="Pfam" id="PF02775"/>
    </source>
</evidence>
<dbReference type="Gene3D" id="3.40.50.970">
    <property type="match status" value="2"/>
</dbReference>
<dbReference type="Gene3D" id="3.40.50.1220">
    <property type="entry name" value="TPP-binding domain"/>
    <property type="match status" value="1"/>
</dbReference>
<keyword evidence="2 3" id="KW-0786">Thiamine pyrophosphate</keyword>
<dbReference type="InterPro" id="IPR012000">
    <property type="entry name" value="Thiamin_PyroP_enz_cen_dom"/>
</dbReference>
<dbReference type="Pfam" id="PF00205">
    <property type="entry name" value="TPP_enzyme_M"/>
    <property type="match status" value="1"/>
</dbReference>
<feature type="domain" description="Thiamine pyrophosphate enzyme TPP-binding" evidence="5">
    <location>
        <begin position="380"/>
        <end position="526"/>
    </location>
</feature>
<reference evidence="8" key="1">
    <citation type="submission" date="2018-03" db="EMBL/GenBank/DDBJ databases">
        <authorList>
            <person name="Zecchin S."/>
        </authorList>
    </citation>
    <scope>NUCLEOTIDE SEQUENCE [LARGE SCALE GENOMIC DNA]</scope>
</reference>
<organism evidence="7 8">
    <name type="scientific">Candidatus Sulfobium mesophilum</name>
    <dbReference type="NCBI Taxonomy" id="2016548"/>
    <lineage>
        <taxon>Bacteria</taxon>
        <taxon>Pseudomonadati</taxon>
        <taxon>Nitrospirota</taxon>
        <taxon>Nitrospiria</taxon>
        <taxon>Nitrospirales</taxon>
        <taxon>Nitrospiraceae</taxon>
        <taxon>Candidatus Sulfobium</taxon>
    </lineage>
</organism>
<evidence type="ECO:0000256" key="2">
    <source>
        <dbReference type="ARBA" id="ARBA00023052"/>
    </source>
</evidence>
<dbReference type="PANTHER" id="PTHR18968:SF129">
    <property type="entry name" value="ACETOLACTATE SYNTHASE"/>
    <property type="match status" value="1"/>
</dbReference>
<dbReference type="Pfam" id="PF02775">
    <property type="entry name" value="TPP_enzyme_C"/>
    <property type="match status" value="1"/>
</dbReference>
<dbReference type="EC" id="2.2.1.6" evidence="7"/>
<evidence type="ECO:0000313" key="8">
    <source>
        <dbReference type="Proteomes" id="UP000245125"/>
    </source>
</evidence>
<dbReference type="InterPro" id="IPR011766">
    <property type="entry name" value="TPP_enzyme_TPP-bd"/>
</dbReference>
<dbReference type="CDD" id="cd07035">
    <property type="entry name" value="TPP_PYR_POX_like"/>
    <property type="match status" value="1"/>
</dbReference>
<keyword evidence="8" id="KW-1185">Reference proteome</keyword>
<dbReference type="NCBIfam" id="NF006187">
    <property type="entry name" value="PRK08322.1"/>
    <property type="match status" value="1"/>
</dbReference>
<dbReference type="FunFam" id="3.40.50.970:FF:000007">
    <property type="entry name" value="Acetolactate synthase"/>
    <property type="match status" value="1"/>
</dbReference>
<dbReference type="InterPro" id="IPR029061">
    <property type="entry name" value="THDP-binding"/>
</dbReference>
<dbReference type="GO" id="GO:0003984">
    <property type="term" value="F:acetolactate synthase activity"/>
    <property type="evidence" value="ECO:0007669"/>
    <property type="project" value="UniProtKB-EC"/>
</dbReference>
<feature type="domain" description="Thiamine pyrophosphate enzyme N-terminal TPP-binding" evidence="6">
    <location>
        <begin position="1"/>
        <end position="117"/>
    </location>
</feature>
<sequence>MKASDLLVKCLENEGVEYIFGVPGEETLDLMESLRTSSIRFILTRHEQAAAFMADAYGRLTGKPGVCISTLGPGATNLLTGVADAFLDKSPLVAITGQADLKRIHKESHQYIDIVEMYRSVTKWNGRVDLPDVIPEMVRKAFKVAATEKPGPTHLELPEDVAAMEVGEMYRTMIEPIHPRRSSPDRQSLRKAAELIEQASFPLILAGHGVVRKAAGNRLRTFAELFCIPVVTTFMGKGGITAESRTCVGTLGLAQDRQIADVFSRADLIIAIGYDLVEYAPKNWNPKLDKKIIHIDFTTSEVDLHYVPEIEIISDVRETLELLQGVMSTNKTCELLISARRDFVEDFERLGTVDSWPPQPPRIIYGIRKVLGPDDILISDVGSCKFWAAKFYPVYRNNTFILSNGFASMGFALPSAIVAKLINKERNVVALCGDGGFLMNLQDLETACRLGINIVVVIFNDNGYNLIKWKSEKKFGTSFGVEFSNPDFVRLAESFGAVGVKLQSSNQFEDVLRDALSKTVPVIIDVPIDYSDNEMIYRLL</sequence>
<dbReference type="InterPro" id="IPR045229">
    <property type="entry name" value="TPP_enz"/>
</dbReference>
<dbReference type="SUPFAM" id="SSF52467">
    <property type="entry name" value="DHS-like NAD/FAD-binding domain"/>
    <property type="match status" value="1"/>
</dbReference>
<dbReference type="GO" id="GO:0030976">
    <property type="term" value="F:thiamine pyrophosphate binding"/>
    <property type="evidence" value="ECO:0007669"/>
    <property type="project" value="InterPro"/>
</dbReference>